<keyword evidence="5 7" id="KW-0949">S-adenosyl-L-methionine</keyword>
<evidence type="ECO:0000256" key="2">
    <source>
        <dbReference type="ARBA" id="ARBA00022552"/>
    </source>
</evidence>
<dbReference type="InterPro" id="IPR001737">
    <property type="entry name" value="KsgA/Erm"/>
</dbReference>
<evidence type="ECO:0000259" key="9">
    <source>
        <dbReference type="SMART" id="SM00650"/>
    </source>
</evidence>
<sequence length="253" mass="28178">MDHIFAKKSLGQNWLVSQSALQKIIDAASLKPGEQVLEIGPGRGALTERLLAADAKVTAIEKDRRLMEPLAEKFKVEIEKGQLTLLECDALDLPPNLLQALAPYKLVANIPYYITGEIIRQFLEAEHQPTQAVILVQKEVADRIVALNHKESILSLSVKAYGVPKLIAKVPRGAFRPVPNVDSAILAISDINKNYFGDFTEKAFFDLIKKGFAQKRKLLRSNLNLAEGVLTSWDLPEKSRAEDLTLTDWQNLL</sequence>
<feature type="binding site" evidence="7 8">
    <location>
        <position position="15"/>
    </location>
    <ligand>
        <name>S-adenosyl-L-methionine</name>
        <dbReference type="ChEBI" id="CHEBI:59789"/>
    </ligand>
</feature>
<dbReference type="SUPFAM" id="SSF53335">
    <property type="entry name" value="S-adenosyl-L-methionine-dependent methyltransferases"/>
    <property type="match status" value="1"/>
</dbReference>
<dbReference type="SMART" id="SM00650">
    <property type="entry name" value="rADc"/>
    <property type="match status" value="1"/>
</dbReference>
<dbReference type="GO" id="GO:0003723">
    <property type="term" value="F:RNA binding"/>
    <property type="evidence" value="ECO:0007669"/>
    <property type="project" value="UniProtKB-UniRule"/>
</dbReference>
<dbReference type="PROSITE" id="PS51689">
    <property type="entry name" value="SAM_RNA_A_N6_MT"/>
    <property type="match status" value="1"/>
</dbReference>
<dbReference type="InterPro" id="IPR020596">
    <property type="entry name" value="rRNA_Ade_Mease_Trfase_CS"/>
</dbReference>
<feature type="binding site" evidence="7 8">
    <location>
        <position position="40"/>
    </location>
    <ligand>
        <name>S-adenosyl-L-methionine</name>
        <dbReference type="ChEBI" id="CHEBI:59789"/>
    </ligand>
</feature>
<comment type="catalytic activity">
    <reaction evidence="7">
        <text>adenosine(1518)/adenosine(1519) in 16S rRNA + 4 S-adenosyl-L-methionine = N(6)-dimethyladenosine(1518)/N(6)-dimethyladenosine(1519) in 16S rRNA + 4 S-adenosyl-L-homocysteine + 4 H(+)</text>
        <dbReference type="Rhea" id="RHEA:19609"/>
        <dbReference type="Rhea" id="RHEA-COMP:10232"/>
        <dbReference type="Rhea" id="RHEA-COMP:10233"/>
        <dbReference type="ChEBI" id="CHEBI:15378"/>
        <dbReference type="ChEBI" id="CHEBI:57856"/>
        <dbReference type="ChEBI" id="CHEBI:59789"/>
        <dbReference type="ChEBI" id="CHEBI:74411"/>
        <dbReference type="ChEBI" id="CHEBI:74493"/>
        <dbReference type="EC" id="2.1.1.182"/>
    </reaction>
</comment>
<dbReference type="EC" id="2.1.1.182" evidence="7"/>
<dbReference type="Gene3D" id="1.10.8.100">
    <property type="entry name" value="Ribosomal RNA adenine dimethylase-like, domain 2"/>
    <property type="match status" value="1"/>
</dbReference>
<dbReference type="CDD" id="cd02440">
    <property type="entry name" value="AdoMet_MTases"/>
    <property type="match status" value="1"/>
</dbReference>
<keyword evidence="4 7" id="KW-0808">Transferase</keyword>
<dbReference type="GO" id="GO:0005829">
    <property type="term" value="C:cytosol"/>
    <property type="evidence" value="ECO:0007669"/>
    <property type="project" value="TreeGrafter"/>
</dbReference>
<dbReference type="GO" id="GO:0052908">
    <property type="term" value="F:16S rRNA (adenine(1518)-N(6)/adenine(1519)-N(6))-dimethyltransferase activity"/>
    <property type="evidence" value="ECO:0007669"/>
    <property type="project" value="UniProtKB-EC"/>
</dbReference>
<dbReference type="EMBL" id="MHTK01000002">
    <property type="protein sequence ID" value="OHA60137.1"/>
    <property type="molecule type" value="Genomic_DNA"/>
</dbReference>
<dbReference type="Pfam" id="PF00398">
    <property type="entry name" value="RrnaAD"/>
    <property type="match status" value="1"/>
</dbReference>
<dbReference type="PANTHER" id="PTHR11727">
    <property type="entry name" value="DIMETHYLADENOSINE TRANSFERASE"/>
    <property type="match status" value="1"/>
</dbReference>
<keyword evidence="1 7" id="KW-0963">Cytoplasm</keyword>
<comment type="similarity">
    <text evidence="7">Belongs to the class I-like SAM-binding methyltransferase superfamily. rRNA adenine N(6)-methyltransferase family. RsmA subfamily.</text>
</comment>
<feature type="binding site" evidence="7 8">
    <location>
        <position position="61"/>
    </location>
    <ligand>
        <name>S-adenosyl-L-methionine</name>
        <dbReference type="ChEBI" id="CHEBI:59789"/>
    </ligand>
</feature>
<organism evidence="10 11">
    <name type="scientific">Candidatus Vogelbacteria bacterium RIFOXYD1_FULL_46_19</name>
    <dbReference type="NCBI Taxonomy" id="1802439"/>
    <lineage>
        <taxon>Bacteria</taxon>
        <taxon>Candidatus Vogeliibacteriota</taxon>
    </lineage>
</organism>
<dbReference type="AlphaFoldDB" id="A0A1G2QI39"/>
<keyword evidence="2 7" id="KW-0698">rRNA processing</keyword>
<evidence type="ECO:0000256" key="6">
    <source>
        <dbReference type="ARBA" id="ARBA00022884"/>
    </source>
</evidence>
<dbReference type="PROSITE" id="PS01131">
    <property type="entry name" value="RRNA_A_DIMETH"/>
    <property type="match status" value="1"/>
</dbReference>
<evidence type="ECO:0000256" key="8">
    <source>
        <dbReference type="PROSITE-ProRule" id="PRU01026"/>
    </source>
</evidence>
<evidence type="ECO:0000256" key="4">
    <source>
        <dbReference type="ARBA" id="ARBA00022679"/>
    </source>
</evidence>
<evidence type="ECO:0000313" key="11">
    <source>
        <dbReference type="Proteomes" id="UP000177838"/>
    </source>
</evidence>
<accession>A0A1G2QI39</accession>
<proteinExistence type="inferred from homology"/>
<keyword evidence="6 7" id="KW-0694">RNA-binding</keyword>
<protein>
    <recommendedName>
        <fullName evidence="7">Ribosomal RNA small subunit methyltransferase A</fullName>
        <ecNumber evidence="7">2.1.1.182</ecNumber>
    </recommendedName>
    <alternativeName>
        <fullName evidence="7">16S rRNA (adenine(1518)-N(6)/adenine(1519)-N(6))-dimethyltransferase</fullName>
    </alternativeName>
    <alternativeName>
        <fullName evidence="7">16S rRNA dimethyladenosine transferase</fullName>
    </alternativeName>
    <alternativeName>
        <fullName evidence="7">16S rRNA dimethylase</fullName>
    </alternativeName>
    <alternativeName>
        <fullName evidence="7">S-adenosylmethionine-6-N', N'-adenosyl(rRNA) dimethyltransferase</fullName>
    </alternativeName>
</protein>
<feature type="domain" description="Ribosomal RNA adenine methylase transferase N-terminal" evidence="9">
    <location>
        <begin position="20"/>
        <end position="192"/>
    </location>
</feature>
<dbReference type="HAMAP" id="MF_00607">
    <property type="entry name" value="16SrRNA_methyltr_A"/>
    <property type="match status" value="1"/>
</dbReference>
<evidence type="ECO:0000256" key="1">
    <source>
        <dbReference type="ARBA" id="ARBA00022490"/>
    </source>
</evidence>
<dbReference type="STRING" id="1802439.A2589_00455"/>
<dbReference type="PANTHER" id="PTHR11727:SF7">
    <property type="entry name" value="DIMETHYLADENOSINE TRANSFERASE-RELATED"/>
    <property type="match status" value="1"/>
</dbReference>
<evidence type="ECO:0000256" key="5">
    <source>
        <dbReference type="ARBA" id="ARBA00022691"/>
    </source>
</evidence>
<comment type="subcellular location">
    <subcellularLocation>
        <location evidence="7">Cytoplasm</location>
    </subcellularLocation>
</comment>
<feature type="binding site" evidence="7 8">
    <location>
        <position position="89"/>
    </location>
    <ligand>
        <name>S-adenosyl-L-methionine</name>
        <dbReference type="ChEBI" id="CHEBI:59789"/>
    </ligand>
</feature>
<comment type="function">
    <text evidence="7">Specifically dimethylates two adjacent adenosines (A1518 and A1519) in the loop of a conserved hairpin near the 3'-end of 16S rRNA in the 30S particle. May play a critical role in biogenesis of 30S subunits.</text>
</comment>
<gene>
    <name evidence="7" type="primary">rsmA</name>
    <name evidence="7" type="synonym">ksgA</name>
    <name evidence="10" type="ORF">A2589_00455</name>
</gene>
<comment type="caution">
    <text evidence="10">The sequence shown here is derived from an EMBL/GenBank/DDBJ whole genome shotgun (WGS) entry which is preliminary data.</text>
</comment>
<dbReference type="InterPro" id="IPR011530">
    <property type="entry name" value="rRNA_adenine_dimethylase"/>
</dbReference>
<evidence type="ECO:0000313" key="10">
    <source>
        <dbReference type="EMBL" id="OHA60137.1"/>
    </source>
</evidence>
<name>A0A1G2QI39_9BACT</name>
<dbReference type="InterPro" id="IPR020598">
    <property type="entry name" value="rRNA_Ade_methylase_Trfase_N"/>
</dbReference>
<keyword evidence="3 7" id="KW-0489">Methyltransferase</keyword>
<dbReference type="NCBIfam" id="TIGR00755">
    <property type="entry name" value="ksgA"/>
    <property type="match status" value="1"/>
</dbReference>
<dbReference type="Gene3D" id="3.40.50.150">
    <property type="entry name" value="Vaccinia Virus protein VP39"/>
    <property type="match status" value="1"/>
</dbReference>
<evidence type="ECO:0000256" key="7">
    <source>
        <dbReference type="HAMAP-Rule" id="MF_00607"/>
    </source>
</evidence>
<dbReference type="Proteomes" id="UP000177838">
    <property type="component" value="Unassembled WGS sequence"/>
</dbReference>
<feature type="binding site" evidence="7 8">
    <location>
        <position position="13"/>
    </location>
    <ligand>
        <name>S-adenosyl-L-methionine</name>
        <dbReference type="ChEBI" id="CHEBI:59789"/>
    </ligand>
</feature>
<feature type="binding site" evidence="7 8">
    <location>
        <position position="109"/>
    </location>
    <ligand>
        <name>S-adenosyl-L-methionine</name>
        <dbReference type="ChEBI" id="CHEBI:59789"/>
    </ligand>
</feature>
<dbReference type="InterPro" id="IPR023165">
    <property type="entry name" value="rRNA_Ade_diMease-like_C"/>
</dbReference>
<dbReference type="InterPro" id="IPR029063">
    <property type="entry name" value="SAM-dependent_MTases_sf"/>
</dbReference>
<reference evidence="10 11" key="1">
    <citation type="journal article" date="2016" name="Nat. Commun.">
        <title>Thousands of microbial genomes shed light on interconnected biogeochemical processes in an aquifer system.</title>
        <authorList>
            <person name="Anantharaman K."/>
            <person name="Brown C.T."/>
            <person name="Hug L.A."/>
            <person name="Sharon I."/>
            <person name="Castelle C.J."/>
            <person name="Probst A.J."/>
            <person name="Thomas B.C."/>
            <person name="Singh A."/>
            <person name="Wilkins M.J."/>
            <person name="Karaoz U."/>
            <person name="Brodie E.L."/>
            <person name="Williams K.H."/>
            <person name="Hubbard S.S."/>
            <person name="Banfield J.F."/>
        </authorList>
    </citation>
    <scope>NUCLEOTIDE SEQUENCE [LARGE SCALE GENOMIC DNA]</scope>
</reference>
<evidence type="ECO:0000256" key="3">
    <source>
        <dbReference type="ARBA" id="ARBA00022603"/>
    </source>
</evidence>